<reference evidence="1 2" key="1">
    <citation type="submission" date="2014-04" db="EMBL/GenBank/DDBJ databases">
        <authorList>
            <consortium name="DOE Joint Genome Institute"/>
            <person name="Kuo A."/>
            <person name="Kohler A."/>
            <person name="Nagy L.G."/>
            <person name="Floudas D."/>
            <person name="Copeland A."/>
            <person name="Barry K.W."/>
            <person name="Cichocki N."/>
            <person name="Veneault-Fourrey C."/>
            <person name="LaButti K."/>
            <person name="Lindquist E.A."/>
            <person name="Lipzen A."/>
            <person name="Lundell T."/>
            <person name="Morin E."/>
            <person name="Murat C."/>
            <person name="Sun H."/>
            <person name="Tunlid A."/>
            <person name="Henrissat B."/>
            <person name="Grigoriev I.V."/>
            <person name="Hibbett D.S."/>
            <person name="Martin F."/>
            <person name="Nordberg H.P."/>
            <person name="Cantor M.N."/>
            <person name="Hua S.X."/>
        </authorList>
    </citation>
    <scope>NUCLEOTIDE SEQUENCE [LARGE SCALE GENOMIC DNA]</scope>
    <source>
        <strain evidence="1 2">LaAM-08-1</strain>
    </source>
</reference>
<dbReference type="OrthoDB" id="2104739at2759"/>
<evidence type="ECO:0000313" key="1">
    <source>
        <dbReference type="EMBL" id="KIJ91124.1"/>
    </source>
</evidence>
<dbReference type="HOGENOM" id="CLU_2312791_0_0_1"/>
<name>A0A0C9WHF9_9AGAR</name>
<dbReference type="AlphaFoldDB" id="A0A0C9WHF9"/>
<protein>
    <submittedName>
        <fullName evidence="1">Uncharacterized protein</fullName>
    </submittedName>
</protein>
<dbReference type="STRING" id="1095629.A0A0C9WHF9"/>
<feature type="non-terminal residue" evidence="1">
    <location>
        <position position="100"/>
    </location>
</feature>
<organism evidence="1 2">
    <name type="scientific">Laccaria amethystina LaAM-08-1</name>
    <dbReference type="NCBI Taxonomy" id="1095629"/>
    <lineage>
        <taxon>Eukaryota</taxon>
        <taxon>Fungi</taxon>
        <taxon>Dikarya</taxon>
        <taxon>Basidiomycota</taxon>
        <taxon>Agaricomycotina</taxon>
        <taxon>Agaricomycetes</taxon>
        <taxon>Agaricomycetidae</taxon>
        <taxon>Agaricales</taxon>
        <taxon>Agaricineae</taxon>
        <taxon>Hydnangiaceae</taxon>
        <taxon>Laccaria</taxon>
    </lineage>
</organism>
<sequence>FGYEDFSDSLNSNLIHYLENTMTADMLFHCLFNSLQVWLEATDESNKYRIAATHTNIFLGYFQFITFMTPNQEAYPVPDPSLLSIHTSCSKIAHLSGASV</sequence>
<evidence type="ECO:0000313" key="2">
    <source>
        <dbReference type="Proteomes" id="UP000054477"/>
    </source>
</evidence>
<dbReference type="Proteomes" id="UP000054477">
    <property type="component" value="Unassembled WGS sequence"/>
</dbReference>
<keyword evidence="2" id="KW-1185">Reference proteome</keyword>
<accession>A0A0C9WHF9</accession>
<reference evidence="2" key="2">
    <citation type="submission" date="2015-01" db="EMBL/GenBank/DDBJ databases">
        <title>Evolutionary Origins and Diversification of the Mycorrhizal Mutualists.</title>
        <authorList>
            <consortium name="DOE Joint Genome Institute"/>
            <consortium name="Mycorrhizal Genomics Consortium"/>
            <person name="Kohler A."/>
            <person name="Kuo A."/>
            <person name="Nagy L.G."/>
            <person name="Floudas D."/>
            <person name="Copeland A."/>
            <person name="Barry K.W."/>
            <person name="Cichocki N."/>
            <person name="Veneault-Fourrey C."/>
            <person name="LaButti K."/>
            <person name="Lindquist E.A."/>
            <person name="Lipzen A."/>
            <person name="Lundell T."/>
            <person name="Morin E."/>
            <person name="Murat C."/>
            <person name="Riley R."/>
            <person name="Ohm R."/>
            <person name="Sun H."/>
            <person name="Tunlid A."/>
            <person name="Henrissat B."/>
            <person name="Grigoriev I.V."/>
            <person name="Hibbett D.S."/>
            <person name="Martin F."/>
        </authorList>
    </citation>
    <scope>NUCLEOTIDE SEQUENCE [LARGE SCALE GENOMIC DNA]</scope>
    <source>
        <strain evidence="2">LaAM-08-1</strain>
    </source>
</reference>
<dbReference type="EMBL" id="KN839051">
    <property type="protein sequence ID" value="KIJ91124.1"/>
    <property type="molecule type" value="Genomic_DNA"/>
</dbReference>
<gene>
    <name evidence="1" type="ORF">K443DRAFT_115509</name>
</gene>
<proteinExistence type="predicted"/>